<dbReference type="InterPro" id="IPR039425">
    <property type="entry name" value="RNA_pol_sigma-70-like"/>
</dbReference>
<evidence type="ECO:0000259" key="8">
    <source>
        <dbReference type="Pfam" id="PF04542"/>
    </source>
</evidence>
<evidence type="ECO:0000256" key="7">
    <source>
        <dbReference type="RuleBase" id="RU000716"/>
    </source>
</evidence>
<dbReference type="InterPro" id="IPR007627">
    <property type="entry name" value="RNA_pol_sigma70_r2"/>
</dbReference>
<comment type="subunit">
    <text evidence="2">Interacts transiently with the RNA polymerase catalytic core formed by RpoA, RpoB, RpoC and RpoZ (2 alpha, 1 beta, 1 beta' and 1 omega subunit) to form the RNA polymerase holoenzyme that can initiate transcription.</text>
</comment>
<comment type="similarity">
    <text evidence="1 7">Belongs to the sigma-70 factor family. ECF subfamily.</text>
</comment>
<dbReference type="SUPFAM" id="SSF88946">
    <property type="entry name" value="Sigma2 domain of RNA polymerase sigma factors"/>
    <property type="match status" value="1"/>
</dbReference>
<keyword evidence="3 7" id="KW-0805">Transcription regulation</keyword>
<keyword evidence="5 7" id="KW-0238">DNA-binding</keyword>
<dbReference type="InterPro" id="IPR013324">
    <property type="entry name" value="RNA_pol_sigma_r3/r4-like"/>
</dbReference>
<dbReference type="Pfam" id="PF08281">
    <property type="entry name" value="Sigma70_r4_2"/>
    <property type="match status" value="1"/>
</dbReference>
<dbReference type="NCBIfam" id="NF006089">
    <property type="entry name" value="PRK08241.1"/>
    <property type="match status" value="1"/>
</dbReference>
<dbReference type="InterPro" id="IPR013325">
    <property type="entry name" value="RNA_pol_sigma_r2"/>
</dbReference>
<dbReference type="InterPro" id="IPR013249">
    <property type="entry name" value="RNA_pol_sigma70_r4_t2"/>
</dbReference>
<dbReference type="PANTHER" id="PTHR43133">
    <property type="entry name" value="RNA POLYMERASE ECF-TYPE SIGMA FACTO"/>
    <property type="match status" value="1"/>
</dbReference>
<dbReference type="NCBIfam" id="TIGR02937">
    <property type="entry name" value="sigma70-ECF"/>
    <property type="match status" value="1"/>
</dbReference>
<dbReference type="InterPro" id="IPR014305">
    <property type="entry name" value="RNA_pol_sigma-G_actinobac"/>
</dbReference>
<evidence type="ECO:0000256" key="1">
    <source>
        <dbReference type="ARBA" id="ARBA00010641"/>
    </source>
</evidence>
<evidence type="ECO:0000256" key="3">
    <source>
        <dbReference type="ARBA" id="ARBA00023015"/>
    </source>
</evidence>
<dbReference type="InterPro" id="IPR014284">
    <property type="entry name" value="RNA_pol_sigma-70_dom"/>
</dbReference>
<sequence length="312" mass="35020">MEFEPYRGELVVYCYRMLGSFHDAEDLVQETMLRAWKARDRYDRSRASVRTWLYRIATNACLTALEGRARRSLPSGLGTPSDDPGAPLTPAFDIPWLQPFPDARFDPESRTDLRLALVAAMQVLPARQRAVLLLREVLEFSAAEVAAQLGTTVPAVNSALQRARAALADVGEVGEVSEPEDPGVRAVIQRYVRAFEAADVPALVRLLTDEAILEMPPVPLWYRGGRDYGLFMDRVFRTRGTGWRIRNLTANGQPAFAAYAPEPGGGHRLHTLQVFTVRGGRIARNVVFADPRVFEPFDLPERIPFDEFRQPR</sequence>
<dbReference type="InterPro" id="IPR037401">
    <property type="entry name" value="SnoaL-like"/>
</dbReference>
<evidence type="ECO:0000313" key="12">
    <source>
        <dbReference type="Proteomes" id="UP001501570"/>
    </source>
</evidence>
<feature type="domain" description="RNA polymerase sigma factor 70 region 4 type 2" evidence="9">
    <location>
        <begin position="115"/>
        <end position="167"/>
    </location>
</feature>
<dbReference type="RefSeq" id="WP_345638249.1">
    <property type="nucleotide sequence ID" value="NZ_BAABJQ010000041.1"/>
</dbReference>
<evidence type="ECO:0000256" key="6">
    <source>
        <dbReference type="ARBA" id="ARBA00023163"/>
    </source>
</evidence>
<dbReference type="Pfam" id="PF12680">
    <property type="entry name" value="SnoaL_2"/>
    <property type="match status" value="1"/>
</dbReference>
<organism evidence="11 12">
    <name type="scientific">Rugosimonospora acidiphila</name>
    <dbReference type="NCBI Taxonomy" id="556531"/>
    <lineage>
        <taxon>Bacteria</taxon>
        <taxon>Bacillati</taxon>
        <taxon>Actinomycetota</taxon>
        <taxon>Actinomycetes</taxon>
        <taxon>Micromonosporales</taxon>
        <taxon>Micromonosporaceae</taxon>
        <taxon>Rugosimonospora</taxon>
    </lineage>
</organism>
<evidence type="ECO:0000313" key="11">
    <source>
        <dbReference type="EMBL" id="GAA5200019.1"/>
    </source>
</evidence>
<evidence type="ECO:0000256" key="4">
    <source>
        <dbReference type="ARBA" id="ARBA00023082"/>
    </source>
</evidence>
<dbReference type="InterPro" id="IPR036388">
    <property type="entry name" value="WH-like_DNA-bd_sf"/>
</dbReference>
<dbReference type="InterPro" id="IPR000838">
    <property type="entry name" value="RNA_pol_sigma70_ECF_CS"/>
</dbReference>
<dbReference type="PANTHER" id="PTHR43133:SF65">
    <property type="entry name" value="ECF RNA POLYMERASE SIGMA FACTOR SIGG"/>
    <property type="match status" value="1"/>
</dbReference>
<dbReference type="CDD" id="cd06171">
    <property type="entry name" value="Sigma70_r4"/>
    <property type="match status" value="1"/>
</dbReference>
<dbReference type="EMBL" id="BAABJQ010000041">
    <property type="protein sequence ID" value="GAA5200019.1"/>
    <property type="molecule type" value="Genomic_DNA"/>
</dbReference>
<feature type="domain" description="SnoaL-like" evidence="10">
    <location>
        <begin position="188"/>
        <end position="284"/>
    </location>
</feature>
<proteinExistence type="inferred from homology"/>
<accession>A0ABP9SSR9</accession>
<gene>
    <name evidence="11" type="ORF">GCM10023322_76940</name>
</gene>
<feature type="domain" description="RNA polymerase sigma-70 region 2" evidence="8">
    <location>
        <begin position="3"/>
        <end position="70"/>
    </location>
</feature>
<keyword evidence="6 7" id="KW-0804">Transcription</keyword>
<protein>
    <recommendedName>
        <fullName evidence="7">RNA polymerase sigma factor</fullName>
    </recommendedName>
</protein>
<name>A0ABP9SSR9_9ACTN</name>
<reference evidence="12" key="1">
    <citation type="journal article" date="2019" name="Int. J. Syst. Evol. Microbiol.">
        <title>The Global Catalogue of Microorganisms (GCM) 10K type strain sequencing project: providing services to taxonomists for standard genome sequencing and annotation.</title>
        <authorList>
            <consortium name="The Broad Institute Genomics Platform"/>
            <consortium name="The Broad Institute Genome Sequencing Center for Infectious Disease"/>
            <person name="Wu L."/>
            <person name="Ma J."/>
        </authorList>
    </citation>
    <scope>NUCLEOTIDE SEQUENCE [LARGE SCALE GENOMIC DNA]</scope>
    <source>
        <strain evidence="12">JCM 18304</strain>
    </source>
</reference>
<dbReference type="Gene3D" id="3.10.450.50">
    <property type="match status" value="1"/>
</dbReference>
<evidence type="ECO:0000256" key="5">
    <source>
        <dbReference type="ARBA" id="ARBA00023125"/>
    </source>
</evidence>
<dbReference type="SUPFAM" id="SSF54427">
    <property type="entry name" value="NTF2-like"/>
    <property type="match status" value="1"/>
</dbReference>
<evidence type="ECO:0000256" key="2">
    <source>
        <dbReference type="ARBA" id="ARBA00011344"/>
    </source>
</evidence>
<comment type="caution">
    <text evidence="11">The sequence shown here is derived from an EMBL/GenBank/DDBJ whole genome shotgun (WGS) entry which is preliminary data.</text>
</comment>
<dbReference type="Pfam" id="PF04542">
    <property type="entry name" value="Sigma70_r2"/>
    <property type="match status" value="1"/>
</dbReference>
<dbReference type="NCBIfam" id="TIGR02960">
    <property type="entry name" value="SigX5"/>
    <property type="match status" value="1"/>
</dbReference>
<dbReference type="Gene3D" id="1.10.1740.10">
    <property type="match status" value="1"/>
</dbReference>
<dbReference type="Gene3D" id="1.10.10.10">
    <property type="entry name" value="Winged helix-like DNA-binding domain superfamily/Winged helix DNA-binding domain"/>
    <property type="match status" value="1"/>
</dbReference>
<evidence type="ECO:0000259" key="10">
    <source>
        <dbReference type="Pfam" id="PF12680"/>
    </source>
</evidence>
<keyword evidence="4 7" id="KW-0731">Sigma factor</keyword>
<evidence type="ECO:0000259" key="9">
    <source>
        <dbReference type="Pfam" id="PF08281"/>
    </source>
</evidence>
<dbReference type="PROSITE" id="PS01063">
    <property type="entry name" value="SIGMA70_ECF"/>
    <property type="match status" value="1"/>
</dbReference>
<dbReference type="InterPro" id="IPR032710">
    <property type="entry name" value="NTF2-like_dom_sf"/>
</dbReference>
<keyword evidence="12" id="KW-1185">Reference proteome</keyword>
<dbReference type="SUPFAM" id="SSF88659">
    <property type="entry name" value="Sigma3 and sigma4 domains of RNA polymerase sigma factors"/>
    <property type="match status" value="1"/>
</dbReference>
<dbReference type="Proteomes" id="UP001501570">
    <property type="component" value="Unassembled WGS sequence"/>
</dbReference>